<accession>A0A939BAD5</accession>
<dbReference type="RefSeq" id="WP_204469732.1">
    <property type="nucleotide sequence ID" value="NZ_JACLYU010000030.1"/>
</dbReference>
<organism evidence="2 3">
    <name type="scientific">Bifidobacterium pullorum subsp. saeculare</name>
    <dbReference type="NCBI Taxonomy" id="78257"/>
    <lineage>
        <taxon>Bacteria</taxon>
        <taxon>Bacillati</taxon>
        <taxon>Actinomycetota</taxon>
        <taxon>Actinomycetes</taxon>
        <taxon>Bifidobacteriales</taxon>
        <taxon>Bifidobacteriaceae</taxon>
        <taxon>Bifidobacterium</taxon>
    </lineage>
</organism>
<protein>
    <submittedName>
        <fullName evidence="2">Uncharacterized protein</fullName>
    </submittedName>
</protein>
<comment type="caution">
    <text evidence="2">The sequence shown here is derived from an EMBL/GenBank/DDBJ whole genome shotgun (WGS) entry which is preliminary data.</text>
</comment>
<evidence type="ECO:0000256" key="1">
    <source>
        <dbReference type="SAM" id="MobiDB-lite"/>
    </source>
</evidence>
<keyword evidence="3" id="KW-1185">Reference proteome</keyword>
<proteinExistence type="predicted"/>
<dbReference type="EMBL" id="JACLYU010000030">
    <property type="protein sequence ID" value="MBM6700414.1"/>
    <property type="molecule type" value="Genomic_DNA"/>
</dbReference>
<evidence type="ECO:0000313" key="2">
    <source>
        <dbReference type="EMBL" id="MBM6700414.1"/>
    </source>
</evidence>
<dbReference type="AlphaFoldDB" id="A0A939BAD5"/>
<dbReference type="Proteomes" id="UP000718821">
    <property type="component" value="Unassembled WGS sequence"/>
</dbReference>
<name>A0A939BAD5_9BIFI</name>
<reference evidence="2" key="1">
    <citation type="submission" date="2020-08" db="EMBL/GenBank/DDBJ databases">
        <authorList>
            <person name="Cejkova D."/>
            <person name="Kubasova T."/>
            <person name="Jahodarova E."/>
            <person name="Rychlik I."/>
        </authorList>
    </citation>
    <scope>NUCLEOTIDE SEQUENCE</scope>
    <source>
        <strain evidence="2">An836</strain>
    </source>
</reference>
<feature type="compositionally biased region" description="Polar residues" evidence="1">
    <location>
        <begin position="1"/>
        <end position="10"/>
    </location>
</feature>
<feature type="region of interest" description="Disordered" evidence="1">
    <location>
        <begin position="1"/>
        <end position="29"/>
    </location>
</feature>
<evidence type="ECO:0000313" key="3">
    <source>
        <dbReference type="Proteomes" id="UP000718821"/>
    </source>
</evidence>
<sequence>MSVNTRTRTGGSRDWPECRHGRSRAAGAAPFPCRPARASRRLAVPPPTPGGSRIPSRMTPLRFFDALTYSSLNLRMTCRLAATLIPSSIRPAKQATVGDKIHDTAHITGTIPDDTYCVKFEYWEQANGDAHAAAMRSARLPLAGAGTRKRD</sequence>
<gene>
    <name evidence="2" type="ORF">H7U32_08945</name>
</gene>
<reference evidence="2" key="2">
    <citation type="journal article" date="2021" name="Sci. Rep.">
        <title>The distribution of antibiotic resistance genes in chicken gut microbiota commensals.</title>
        <authorList>
            <person name="Juricova H."/>
            <person name="Matiasovicova J."/>
            <person name="Kubasova T."/>
            <person name="Cejkova D."/>
            <person name="Rychlik I."/>
        </authorList>
    </citation>
    <scope>NUCLEOTIDE SEQUENCE</scope>
    <source>
        <strain evidence="2">An836</strain>
    </source>
</reference>